<evidence type="ECO:0000256" key="1">
    <source>
        <dbReference type="ARBA" id="ARBA00022679"/>
    </source>
</evidence>
<evidence type="ECO:0000259" key="3">
    <source>
        <dbReference type="Pfam" id="PF12804"/>
    </source>
</evidence>
<reference evidence="4" key="1">
    <citation type="submission" date="2020-11" db="EMBL/GenBank/DDBJ databases">
        <title>Sequencing the genomes of 1000 actinobacteria strains.</title>
        <authorList>
            <person name="Klenk H.-P."/>
        </authorList>
    </citation>
    <scope>NUCLEOTIDE SEQUENCE</scope>
    <source>
        <strain evidence="4">DSM 45356</strain>
    </source>
</reference>
<dbReference type="AlphaFoldDB" id="A0A8J7GK53"/>
<dbReference type="Proteomes" id="UP000622552">
    <property type="component" value="Unassembled WGS sequence"/>
</dbReference>
<dbReference type="PANTHER" id="PTHR43584:SF8">
    <property type="entry name" value="N-ACETYLMURAMATE ALPHA-1-PHOSPHATE URIDYLYLTRANSFERASE"/>
    <property type="match status" value="1"/>
</dbReference>
<dbReference type="Gene3D" id="3.90.550.10">
    <property type="entry name" value="Spore Coat Polysaccharide Biosynthesis Protein SpsA, Chain A"/>
    <property type="match status" value="1"/>
</dbReference>
<accession>A0A8J7GK53</accession>
<comment type="caution">
    <text evidence="4">The sequence shown here is derived from an EMBL/GenBank/DDBJ whole genome shotgun (WGS) entry which is preliminary data.</text>
</comment>
<evidence type="ECO:0000313" key="5">
    <source>
        <dbReference type="Proteomes" id="UP000622552"/>
    </source>
</evidence>
<dbReference type="Pfam" id="PF12804">
    <property type="entry name" value="NTP_transf_3"/>
    <property type="match status" value="1"/>
</dbReference>
<evidence type="ECO:0000313" key="4">
    <source>
        <dbReference type="EMBL" id="MBG6140994.1"/>
    </source>
</evidence>
<keyword evidence="2" id="KW-0548">Nucleotidyltransferase</keyword>
<keyword evidence="1" id="KW-0808">Transferase</keyword>
<dbReference type="GO" id="GO:0016779">
    <property type="term" value="F:nucleotidyltransferase activity"/>
    <property type="evidence" value="ECO:0007669"/>
    <property type="project" value="UniProtKB-KW"/>
</dbReference>
<evidence type="ECO:0000256" key="2">
    <source>
        <dbReference type="ARBA" id="ARBA00022695"/>
    </source>
</evidence>
<sequence>MTTEICALILAAGEGTRMRPATLTTPKPLLPVGGVPLLDRAFALVGGLDTAVNAFHLADQIVAHVGDRAHVEVEKELLGSSGSVGNLRGWIDGRAVLVLNGDAYLHGGDLSVLFDGWGGETVRMLGVPAGDEPYRFGRHVFAGASLLPWRVAGNLEPVMSHLVLTAWRPAEAAGTLEIREFAGTYVDCGTPADYATANALAGRPAIGRAG</sequence>
<name>A0A8J7GK53_9ACTN</name>
<gene>
    <name evidence="4" type="ORF">IW245_007188</name>
</gene>
<dbReference type="SUPFAM" id="SSF53448">
    <property type="entry name" value="Nucleotide-diphospho-sugar transferases"/>
    <property type="match status" value="1"/>
</dbReference>
<dbReference type="RefSeq" id="WP_233473066.1">
    <property type="nucleotide sequence ID" value="NZ_BONS01000019.1"/>
</dbReference>
<dbReference type="InterPro" id="IPR029044">
    <property type="entry name" value="Nucleotide-diphossugar_trans"/>
</dbReference>
<protein>
    <recommendedName>
        <fullName evidence="3">MobA-like NTP transferase domain-containing protein</fullName>
    </recommendedName>
</protein>
<feature type="domain" description="MobA-like NTP transferase" evidence="3">
    <location>
        <begin position="7"/>
        <end position="108"/>
    </location>
</feature>
<organism evidence="4 5">
    <name type="scientific">Longispora fulva</name>
    <dbReference type="NCBI Taxonomy" id="619741"/>
    <lineage>
        <taxon>Bacteria</taxon>
        <taxon>Bacillati</taxon>
        <taxon>Actinomycetota</taxon>
        <taxon>Actinomycetes</taxon>
        <taxon>Micromonosporales</taxon>
        <taxon>Micromonosporaceae</taxon>
        <taxon>Longispora</taxon>
    </lineage>
</organism>
<dbReference type="PANTHER" id="PTHR43584">
    <property type="entry name" value="NUCLEOTIDYL TRANSFERASE"/>
    <property type="match status" value="1"/>
</dbReference>
<keyword evidence="5" id="KW-1185">Reference proteome</keyword>
<dbReference type="InterPro" id="IPR050065">
    <property type="entry name" value="GlmU-like"/>
</dbReference>
<dbReference type="EMBL" id="JADOUF010000001">
    <property type="protein sequence ID" value="MBG6140994.1"/>
    <property type="molecule type" value="Genomic_DNA"/>
</dbReference>
<proteinExistence type="predicted"/>
<dbReference type="InterPro" id="IPR025877">
    <property type="entry name" value="MobA-like_NTP_Trfase"/>
</dbReference>